<proteinExistence type="predicted"/>
<keyword evidence="2" id="KW-1185">Reference proteome</keyword>
<comment type="caution">
    <text evidence="1">The sequence shown here is derived from an EMBL/GenBank/DDBJ whole genome shotgun (WGS) entry which is preliminary data.</text>
</comment>
<evidence type="ECO:0000313" key="1">
    <source>
        <dbReference type="EMBL" id="KAF6030161.1"/>
    </source>
</evidence>
<gene>
    <name evidence="1" type="ORF">EB796_011539</name>
</gene>
<dbReference type="Proteomes" id="UP000593567">
    <property type="component" value="Unassembled WGS sequence"/>
</dbReference>
<evidence type="ECO:0000313" key="2">
    <source>
        <dbReference type="Proteomes" id="UP000593567"/>
    </source>
</evidence>
<name>A0A7J7JWW0_BUGNE</name>
<reference evidence="1" key="1">
    <citation type="submission" date="2020-06" db="EMBL/GenBank/DDBJ databases">
        <title>Draft genome of Bugula neritina, a colonial animal packing powerful symbionts and potential medicines.</title>
        <authorList>
            <person name="Rayko M."/>
        </authorList>
    </citation>
    <scope>NUCLEOTIDE SEQUENCE [LARGE SCALE GENOMIC DNA]</scope>
    <source>
        <strain evidence="1">Kwan_BN1</strain>
    </source>
</reference>
<dbReference type="AlphaFoldDB" id="A0A7J7JWW0"/>
<organism evidence="1 2">
    <name type="scientific">Bugula neritina</name>
    <name type="common">Brown bryozoan</name>
    <name type="synonym">Sertularia neritina</name>
    <dbReference type="NCBI Taxonomy" id="10212"/>
    <lineage>
        <taxon>Eukaryota</taxon>
        <taxon>Metazoa</taxon>
        <taxon>Spiralia</taxon>
        <taxon>Lophotrochozoa</taxon>
        <taxon>Bryozoa</taxon>
        <taxon>Gymnolaemata</taxon>
        <taxon>Cheilostomatida</taxon>
        <taxon>Flustrina</taxon>
        <taxon>Buguloidea</taxon>
        <taxon>Bugulidae</taxon>
        <taxon>Bugula</taxon>
    </lineage>
</organism>
<accession>A0A7J7JWW0</accession>
<protein>
    <submittedName>
        <fullName evidence="1">Uncharacterized protein</fullName>
    </submittedName>
</protein>
<dbReference type="EMBL" id="VXIV02001746">
    <property type="protein sequence ID" value="KAF6030161.1"/>
    <property type="molecule type" value="Genomic_DNA"/>
</dbReference>
<sequence>MHFTWPHRCRSKLRRPLQFSRCWLTGYSIKIYVYVYRVKALWRLAYILYISVLRAPRFCKCLGTDGRLRWIPN</sequence>